<feature type="transmembrane region" description="Helical" evidence="7">
    <location>
        <begin position="12"/>
        <end position="34"/>
    </location>
</feature>
<feature type="transmembrane region" description="Helical" evidence="7">
    <location>
        <begin position="138"/>
        <end position="156"/>
    </location>
</feature>
<accession>A0A1H4MZT7</accession>
<keyword evidence="3" id="KW-1003">Cell membrane</keyword>
<keyword evidence="11" id="KW-1185">Reference proteome</keyword>
<comment type="subcellular location">
    <subcellularLocation>
        <location evidence="1 7">Cell membrane</location>
        <topology evidence="1 7">Multi-pass membrane protein</topology>
    </subcellularLocation>
</comment>
<dbReference type="Proteomes" id="UP000182241">
    <property type="component" value="Unassembled WGS sequence"/>
</dbReference>
<feature type="transmembrane region" description="Helical" evidence="7">
    <location>
        <begin position="112"/>
        <end position="132"/>
    </location>
</feature>
<name>A0A1H4MZT7_TSUTY</name>
<evidence type="ECO:0000256" key="3">
    <source>
        <dbReference type="ARBA" id="ARBA00022475"/>
    </source>
</evidence>
<evidence type="ECO:0000256" key="6">
    <source>
        <dbReference type="ARBA" id="ARBA00023136"/>
    </source>
</evidence>
<feature type="domain" description="ABC transmembrane type-1" evidence="9">
    <location>
        <begin position="77"/>
        <end position="264"/>
    </location>
</feature>
<evidence type="ECO:0000256" key="2">
    <source>
        <dbReference type="ARBA" id="ARBA00022448"/>
    </source>
</evidence>
<dbReference type="GO" id="GO:0071916">
    <property type="term" value="F:dipeptide transmembrane transporter activity"/>
    <property type="evidence" value="ECO:0007669"/>
    <property type="project" value="TreeGrafter"/>
</dbReference>
<dbReference type="InterPro" id="IPR035906">
    <property type="entry name" value="MetI-like_sf"/>
</dbReference>
<dbReference type="AlphaFoldDB" id="A0A1H4MZT7"/>
<feature type="transmembrane region" description="Helical" evidence="7">
    <location>
        <begin position="243"/>
        <end position="267"/>
    </location>
</feature>
<reference evidence="11" key="1">
    <citation type="submission" date="2016-10" db="EMBL/GenBank/DDBJ databases">
        <authorList>
            <person name="Varghese N."/>
            <person name="Submissions S."/>
        </authorList>
    </citation>
    <scope>NUCLEOTIDE SEQUENCE [LARGE SCALE GENOMIC DNA]</scope>
    <source>
        <strain evidence="11">DSM 44234</strain>
    </source>
</reference>
<feature type="transmembrane region" description="Helical" evidence="7">
    <location>
        <begin position="77"/>
        <end position="100"/>
    </location>
</feature>
<feature type="transmembrane region" description="Helical" evidence="7">
    <location>
        <begin position="191"/>
        <end position="218"/>
    </location>
</feature>
<dbReference type="PANTHER" id="PTHR43386:SF1">
    <property type="entry name" value="D,D-DIPEPTIDE TRANSPORT SYSTEM PERMEASE PROTEIN DDPC-RELATED"/>
    <property type="match status" value="1"/>
</dbReference>
<dbReference type="InterPro" id="IPR000515">
    <property type="entry name" value="MetI-like"/>
</dbReference>
<evidence type="ECO:0000256" key="8">
    <source>
        <dbReference type="SAM" id="MobiDB-lite"/>
    </source>
</evidence>
<dbReference type="PROSITE" id="PS50928">
    <property type="entry name" value="ABC_TM1"/>
    <property type="match status" value="1"/>
</dbReference>
<dbReference type="STRING" id="57704.SAMN04489793_1006"/>
<feature type="region of interest" description="Disordered" evidence="8">
    <location>
        <begin position="276"/>
        <end position="313"/>
    </location>
</feature>
<dbReference type="PANTHER" id="PTHR43386">
    <property type="entry name" value="OLIGOPEPTIDE TRANSPORT SYSTEM PERMEASE PROTEIN APPC"/>
    <property type="match status" value="1"/>
</dbReference>
<evidence type="ECO:0000259" key="9">
    <source>
        <dbReference type="PROSITE" id="PS50928"/>
    </source>
</evidence>
<sequence>MRTVLQNTKARIGVVILVLFAIMSFIGPTVLSALGRTADQVDYSALGAPPSMEHELGTTQTGGDVLNQLVFGARTSFVTGLLVALFVVVLSTIVGLAGGYAGGRVDSAVSSLTNIALTISGFPLLVVIATYIPNVSVLGTAVAIGVVSWPGPARAIRAQTLSLRSREYVIAMKMVGEKPFRIMRSEILPHLVPILSSTAIGAVGAGIVSQAGLALLGLGGGQVTWGTMIAEGQQGGAFTQNQWWWFLPPGLAIVLIVMSLVLINFGIDEYTNPRLQGARRTRRRRRVTPVGGGSSATPSPSHSDRSGNDAQRA</sequence>
<dbReference type="KEGG" id="tsm:ASU32_03935"/>
<keyword evidence="5 7" id="KW-1133">Transmembrane helix</keyword>
<dbReference type="Gene3D" id="1.10.3720.10">
    <property type="entry name" value="MetI-like"/>
    <property type="match status" value="1"/>
</dbReference>
<evidence type="ECO:0000313" key="10">
    <source>
        <dbReference type="EMBL" id="SEB88005.1"/>
    </source>
</evidence>
<dbReference type="InterPro" id="IPR050366">
    <property type="entry name" value="BP-dependent_transpt_permease"/>
</dbReference>
<keyword evidence="2 7" id="KW-0813">Transport</keyword>
<proteinExistence type="inferred from homology"/>
<feature type="compositionally biased region" description="Basic residues" evidence="8">
    <location>
        <begin position="277"/>
        <end position="287"/>
    </location>
</feature>
<evidence type="ECO:0000256" key="5">
    <source>
        <dbReference type="ARBA" id="ARBA00022989"/>
    </source>
</evidence>
<evidence type="ECO:0000256" key="7">
    <source>
        <dbReference type="RuleBase" id="RU363032"/>
    </source>
</evidence>
<evidence type="ECO:0000256" key="1">
    <source>
        <dbReference type="ARBA" id="ARBA00004651"/>
    </source>
</evidence>
<keyword evidence="4 7" id="KW-0812">Transmembrane</keyword>
<dbReference type="GO" id="GO:0005886">
    <property type="term" value="C:plasma membrane"/>
    <property type="evidence" value="ECO:0007669"/>
    <property type="project" value="UniProtKB-SubCell"/>
</dbReference>
<dbReference type="OrthoDB" id="9812701at2"/>
<dbReference type="Pfam" id="PF00528">
    <property type="entry name" value="BPD_transp_1"/>
    <property type="match status" value="1"/>
</dbReference>
<feature type="compositionally biased region" description="Basic and acidic residues" evidence="8">
    <location>
        <begin position="302"/>
        <end position="313"/>
    </location>
</feature>
<protein>
    <submittedName>
        <fullName evidence="10">Peptide/nickel transport system permease protein</fullName>
    </submittedName>
</protein>
<evidence type="ECO:0000256" key="4">
    <source>
        <dbReference type="ARBA" id="ARBA00022692"/>
    </source>
</evidence>
<gene>
    <name evidence="10" type="ORF">SAMN04489793_1006</name>
</gene>
<comment type="similarity">
    <text evidence="7">Belongs to the binding-protein-dependent transport system permease family.</text>
</comment>
<organism evidence="10 11">
    <name type="scientific">Tsukamurella tyrosinosolvens</name>
    <dbReference type="NCBI Taxonomy" id="57704"/>
    <lineage>
        <taxon>Bacteria</taxon>
        <taxon>Bacillati</taxon>
        <taxon>Actinomycetota</taxon>
        <taxon>Actinomycetes</taxon>
        <taxon>Mycobacteriales</taxon>
        <taxon>Tsukamurellaceae</taxon>
        <taxon>Tsukamurella</taxon>
    </lineage>
</organism>
<evidence type="ECO:0000313" key="11">
    <source>
        <dbReference type="Proteomes" id="UP000182241"/>
    </source>
</evidence>
<keyword evidence="6 7" id="KW-0472">Membrane</keyword>
<dbReference type="CDD" id="cd06261">
    <property type="entry name" value="TM_PBP2"/>
    <property type="match status" value="1"/>
</dbReference>
<dbReference type="SUPFAM" id="SSF161098">
    <property type="entry name" value="MetI-like"/>
    <property type="match status" value="1"/>
</dbReference>
<dbReference type="EMBL" id="FNSA01000003">
    <property type="protein sequence ID" value="SEB88005.1"/>
    <property type="molecule type" value="Genomic_DNA"/>
</dbReference>